<organism evidence="1 2">
    <name type="scientific">Thalictrum thalictroides</name>
    <name type="common">Rue-anemone</name>
    <name type="synonym">Anemone thalictroides</name>
    <dbReference type="NCBI Taxonomy" id="46969"/>
    <lineage>
        <taxon>Eukaryota</taxon>
        <taxon>Viridiplantae</taxon>
        <taxon>Streptophyta</taxon>
        <taxon>Embryophyta</taxon>
        <taxon>Tracheophyta</taxon>
        <taxon>Spermatophyta</taxon>
        <taxon>Magnoliopsida</taxon>
        <taxon>Ranunculales</taxon>
        <taxon>Ranunculaceae</taxon>
        <taxon>Thalictroideae</taxon>
        <taxon>Thalictrum</taxon>
    </lineage>
</organism>
<evidence type="ECO:0000313" key="1">
    <source>
        <dbReference type="EMBL" id="KAF5205150.1"/>
    </source>
</evidence>
<protein>
    <submittedName>
        <fullName evidence="1">Uncharacterized protein</fullName>
    </submittedName>
</protein>
<proteinExistence type="predicted"/>
<dbReference type="Gene3D" id="3.30.565.10">
    <property type="entry name" value="Histidine kinase-like ATPase, C-terminal domain"/>
    <property type="match status" value="1"/>
</dbReference>
<dbReference type="InterPro" id="IPR036890">
    <property type="entry name" value="HATPase_C_sf"/>
</dbReference>
<dbReference type="AlphaFoldDB" id="A0A7J6X9H5"/>
<sequence>MCYKESDVALCSLCTILVEPADVAKSQFIEKGHIFVTVNLVDEVMSSIEVETNESAMNTLSGFPMADRRCGWGGRAIYFRNPWGHSRTGIGLSISVSLMKGEIRFVSELHIGSTFTFTAVFSSGHSNSDEYKNTNF</sequence>
<dbReference type="SUPFAM" id="SSF55874">
    <property type="entry name" value="ATPase domain of HSP90 chaperone/DNA topoisomerase II/histidine kinase"/>
    <property type="match status" value="1"/>
</dbReference>
<evidence type="ECO:0000313" key="2">
    <source>
        <dbReference type="Proteomes" id="UP000554482"/>
    </source>
</evidence>
<dbReference type="EMBL" id="JABWDY010004468">
    <property type="protein sequence ID" value="KAF5205150.1"/>
    <property type="molecule type" value="Genomic_DNA"/>
</dbReference>
<comment type="caution">
    <text evidence="1">The sequence shown here is derived from an EMBL/GenBank/DDBJ whole genome shotgun (WGS) entry which is preliminary data.</text>
</comment>
<name>A0A7J6X9H5_THATH</name>
<gene>
    <name evidence="1" type="ORF">FRX31_005263</name>
</gene>
<dbReference type="Proteomes" id="UP000554482">
    <property type="component" value="Unassembled WGS sequence"/>
</dbReference>
<reference evidence="1 2" key="1">
    <citation type="submission" date="2020-06" db="EMBL/GenBank/DDBJ databases">
        <title>Transcriptomic and genomic resources for Thalictrum thalictroides and T. hernandezii: Facilitating candidate gene discovery in an emerging model plant lineage.</title>
        <authorList>
            <person name="Arias T."/>
            <person name="Riano-Pachon D.M."/>
            <person name="Di Stilio V.S."/>
        </authorList>
    </citation>
    <scope>NUCLEOTIDE SEQUENCE [LARGE SCALE GENOMIC DNA]</scope>
    <source>
        <strain evidence="2">cv. WT478/WT964</strain>
        <tissue evidence="1">Leaves</tissue>
    </source>
</reference>
<accession>A0A7J6X9H5</accession>
<dbReference type="OrthoDB" id="10266508at2759"/>
<keyword evidence="2" id="KW-1185">Reference proteome</keyword>